<accession>A0A382ILA4</accession>
<name>A0A382ILA4_9ZZZZ</name>
<reference evidence="1" key="1">
    <citation type="submission" date="2018-05" db="EMBL/GenBank/DDBJ databases">
        <authorList>
            <person name="Lanie J.A."/>
            <person name="Ng W.-L."/>
            <person name="Kazmierczak K.M."/>
            <person name="Andrzejewski T.M."/>
            <person name="Davidsen T.M."/>
            <person name="Wayne K.J."/>
            <person name="Tettelin H."/>
            <person name="Glass J.I."/>
            <person name="Rusch D."/>
            <person name="Podicherti R."/>
            <person name="Tsui H.-C.T."/>
            <person name="Winkler M.E."/>
        </authorList>
    </citation>
    <scope>NUCLEOTIDE SEQUENCE</scope>
</reference>
<sequence>MLQRILVTAFISLFSFQSWAVSEIEEAYPDPGLTPSEVVRVQLNAMQQNGPSNFGIEVTFRFASPSNKRFTGPLKRFIQLVKNPSYKHLLNHLDVTFMDPIMKEKMAIQDVIITNTEGKRIGYRFRLSIQEGEKHNNFWMTDAVMPFEVPEISA</sequence>
<protein>
    <recommendedName>
        <fullName evidence="2">DUF4864 domain-containing protein</fullName>
    </recommendedName>
</protein>
<evidence type="ECO:0008006" key="2">
    <source>
        <dbReference type="Google" id="ProtNLM"/>
    </source>
</evidence>
<proteinExistence type="predicted"/>
<organism evidence="1">
    <name type="scientific">marine metagenome</name>
    <dbReference type="NCBI Taxonomy" id="408172"/>
    <lineage>
        <taxon>unclassified sequences</taxon>
        <taxon>metagenomes</taxon>
        <taxon>ecological metagenomes</taxon>
    </lineage>
</organism>
<dbReference type="EMBL" id="UINC01068154">
    <property type="protein sequence ID" value="SVC00544.1"/>
    <property type="molecule type" value="Genomic_DNA"/>
</dbReference>
<gene>
    <name evidence="1" type="ORF">METZ01_LOCUS253398</name>
</gene>
<dbReference type="AlphaFoldDB" id="A0A382ILA4"/>
<dbReference type="PANTHER" id="PTHR35716">
    <property type="entry name" value="OS05G0574700 PROTEIN-RELATED"/>
    <property type="match status" value="1"/>
</dbReference>
<dbReference type="InterPro" id="IPR032347">
    <property type="entry name" value="DUF4864"/>
</dbReference>
<dbReference type="Pfam" id="PF16156">
    <property type="entry name" value="DUF4864"/>
    <property type="match status" value="1"/>
</dbReference>
<evidence type="ECO:0000313" key="1">
    <source>
        <dbReference type="EMBL" id="SVC00544.1"/>
    </source>
</evidence>